<evidence type="ECO:0000313" key="2">
    <source>
        <dbReference type="EMBL" id="JAH66455.1"/>
    </source>
</evidence>
<protein>
    <submittedName>
        <fullName evidence="2">Uncharacterized protein</fullName>
    </submittedName>
</protein>
<dbReference type="AlphaFoldDB" id="A0A0E9UMK1"/>
<feature type="transmembrane region" description="Helical" evidence="1">
    <location>
        <begin position="40"/>
        <end position="60"/>
    </location>
</feature>
<sequence length="65" mass="7174">MVWLTWPPPLNFRAGCRATCAVTSPLANASLYFSSVTLRLLTYVAWCLLWCSCMISALMCGSRAP</sequence>
<evidence type="ECO:0000256" key="1">
    <source>
        <dbReference type="SAM" id="Phobius"/>
    </source>
</evidence>
<keyword evidence="1" id="KW-0472">Membrane</keyword>
<reference evidence="2" key="2">
    <citation type="journal article" date="2015" name="Fish Shellfish Immunol.">
        <title>Early steps in the European eel (Anguilla anguilla)-Vibrio vulnificus interaction in the gills: Role of the RtxA13 toxin.</title>
        <authorList>
            <person name="Callol A."/>
            <person name="Pajuelo D."/>
            <person name="Ebbesson L."/>
            <person name="Teles M."/>
            <person name="MacKenzie S."/>
            <person name="Amaro C."/>
        </authorList>
    </citation>
    <scope>NUCLEOTIDE SEQUENCE</scope>
</reference>
<dbReference type="EMBL" id="GBXM01042122">
    <property type="protein sequence ID" value="JAH66455.1"/>
    <property type="molecule type" value="Transcribed_RNA"/>
</dbReference>
<organism evidence="2">
    <name type="scientific">Anguilla anguilla</name>
    <name type="common">European freshwater eel</name>
    <name type="synonym">Muraena anguilla</name>
    <dbReference type="NCBI Taxonomy" id="7936"/>
    <lineage>
        <taxon>Eukaryota</taxon>
        <taxon>Metazoa</taxon>
        <taxon>Chordata</taxon>
        <taxon>Craniata</taxon>
        <taxon>Vertebrata</taxon>
        <taxon>Euteleostomi</taxon>
        <taxon>Actinopterygii</taxon>
        <taxon>Neopterygii</taxon>
        <taxon>Teleostei</taxon>
        <taxon>Anguilliformes</taxon>
        <taxon>Anguillidae</taxon>
        <taxon>Anguilla</taxon>
    </lineage>
</organism>
<name>A0A0E9UMK1_ANGAN</name>
<reference evidence="2" key="1">
    <citation type="submission" date="2014-11" db="EMBL/GenBank/DDBJ databases">
        <authorList>
            <person name="Amaro Gonzalez C."/>
        </authorList>
    </citation>
    <scope>NUCLEOTIDE SEQUENCE</scope>
</reference>
<accession>A0A0E9UMK1</accession>
<keyword evidence="1" id="KW-0812">Transmembrane</keyword>
<keyword evidence="1" id="KW-1133">Transmembrane helix</keyword>
<proteinExistence type="predicted"/>